<dbReference type="PATRIC" id="fig|1348663.4.peg.6377"/>
<comment type="caution">
    <text evidence="2">The sequence shown here is derived from an EMBL/GenBank/DDBJ whole genome shotgun (WGS) entry which is preliminary data.</text>
</comment>
<keyword evidence="3" id="KW-1185">Reference proteome</keyword>
<dbReference type="Proteomes" id="UP000027178">
    <property type="component" value="Unassembled WGS sequence"/>
</dbReference>
<dbReference type="EMBL" id="JNBY01000132">
    <property type="protein sequence ID" value="KDN81627.1"/>
    <property type="molecule type" value="Genomic_DNA"/>
</dbReference>
<sequence>MVPELGLIGPNSARADTARRYLGLRPPHGRPDAARQARGRYR</sequence>
<dbReference type="HOGENOM" id="CLU_3252830_0_0_11"/>
<name>A0A066YKF5_9ACTN</name>
<evidence type="ECO:0000256" key="1">
    <source>
        <dbReference type="SAM" id="MobiDB-lite"/>
    </source>
</evidence>
<evidence type="ECO:0000313" key="3">
    <source>
        <dbReference type="Proteomes" id="UP000027178"/>
    </source>
</evidence>
<proteinExistence type="predicted"/>
<dbReference type="AlphaFoldDB" id="A0A066YKF5"/>
<organism evidence="2 3">
    <name type="scientific">Kitasatospora cheerisanensis KCTC 2395</name>
    <dbReference type="NCBI Taxonomy" id="1348663"/>
    <lineage>
        <taxon>Bacteria</taxon>
        <taxon>Bacillati</taxon>
        <taxon>Actinomycetota</taxon>
        <taxon>Actinomycetes</taxon>
        <taxon>Kitasatosporales</taxon>
        <taxon>Streptomycetaceae</taxon>
        <taxon>Kitasatospora</taxon>
    </lineage>
</organism>
<accession>A0A066YKF5</accession>
<feature type="region of interest" description="Disordered" evidence="1">
    <location>
        <begin position="21"/>
        <end position="42"/>
    </location>
</feature>
<gene>
    <name evidence="2" type="ORF">KCH_65890</name>
</gene>
<reference evidence="2 3" key="1">
    <citation type="submission" date="2014-05" db="EMBL/GenBank/DDBJ databases">
        <title>Draft Genome Sequence of Kitasatospora cheerisanensis KCTC 2395.</title>
        <authorList>
            <person name="Nam D.H."/>
        </authorList>
    </citation>
    <scope>NUCLEOTIDE SEQUENCE [LARGE SCALE GENOMIC DNA]</scope>
    <source>
        <strain evidence="2 3">KCTC 2395</strain>
    </source>
</reference>
<evidence type="ECO:0000313" key="2">
    <source>
        <dbReference type="EMBL" id="KDN81627.1"/>
    </source>
</evidence>
<protein>
    <submittedName>
        <fullName evidence="2">Uncharacterized protein</fullName>
    </submittedName>
</protein>